<keyword evidence="2 7" id="KW-0813">Transport</keyword>
<dbReference type="InterPro" id="IPR000515">
    <property type="entry name" value="MetI-like"/>
</dbReference>
<dbReference type="EMBL" id="CYRX01000033">
    <property type="protein sequence ID" value="CUH61650.1"/>
    <property type="molecule type" value="Genomic_DNA"/>
</dbReference>
<evidence type="ECO:0000256" key="2">
    <source>
        <dbReference type="ARBA" id="ARBA00022448"/>
    </source>
</evidence>
<evidence type="ECO:0000256" key="6">
    <source>
        <dbReference type="ARBA" id="ARBA00023136"/>
    </source>
</evidence>
<dbReference type="Pfam" id="PF00528">
    <property type="entry name" value="BPD_transp_1"/>
    <property type="match status" value="1"/>
</dbReference>
<sequence length="340" mass="36337">MAYEGVFDALGLRAWCDAAGDNAPLSMADLLASTGAENGGGGVPFPSLDVLHEACPQIAQTRDVTAALEDGFLAMRPELKLVLDPVTQPLSWMLDSALWFFTSVPWWVLLPALIYLAWAVSRSRGVTLFVALSFLGLGVIDHLEVALETLSIIFVCTSISVVLGVPIGIAMSRSKAVQRGILPVLDLLQTLPTFVYLIPLIFLFSVTESKLYGIAIILYAIVPVIRLTDLGIRLVDRDVIEAADAFGMSQRQKLWKVQLPLALPNIMAGVNQTIMMSLAMVVIASLVSAPGLGVLVLRGIRNLELGVGLVAGIGIVLLAVILDRTSKAALARVDRAGKAE</sequence>
<dbReference type="PANTHER" id="PTHR47737">
    <property type="entry name" value="GLYCINE BETAINE/PROLINE BETAINE TRANSPORT SYSTEM PERMEASE PROTEIN PROW"/>
    <property type="match status" value="1"/>
</dbReference>
<protein>
    <submittedName>
        <fullName evidence="9">Glycine betaine transport system permease protein OpuAB</fullName>
    </submittedName>
</protein>
<dbReference type="GO" id="GO:0005275">
    <property type="term" value="F:amine transmembrane transporter activity"/>
    <property type="evidence" value="ECO:0007669"/>
    <property type="project" value="TreeGrafter"/>
</dbReference>
<dbReference type="Gene3D" id="1.10.3720.10">
    <property type="entry name" value="MetI-like"/>
    <property type="match status" value="1"/>
</dbReference>
<dbReference type="Proteomes" id="UP000051298">
    <property type="component" value="Unassembled WGS sequence"/>
</dbReference>
<comment type="subcellular location">
    <subcellularLocation>
        <location evidence="1 7">Cell membrane</location>
        <topology evidence="1 7">Multi-pass membrane protein</topology>
    </subcellularLocation>
</comment>
<comment type="similarity">
    <text evidence="7">Belongs to the binding-protein-dependent transport system permease family.</text>
</comment>
<proteinExistence type="inferred from homology"/>
<evidence type="ECO:0000256" key="1">
    <source>
        <dbReference type="ARBA" id="ARBA00004651"/>
    </source>
</evidence>
<organism evidence="9">
    <name type="scientific">Thalassobacter stenotrophicus</name>
    <dbReference type="NCBI Taxonomy" id="266809"/>
    <lineage>
        <taxon>Bacteria</taxon>
        <taxon>Pseudomonadati</taxon>
        <taxon>Pseudomonadota</taxon>
        <taxon>Alphaproteobacteria</taxon>
        <taxon>Rhodobacterales</taxon>
        <taxon>Roseobacteraceae</taxon>
        <taxon>Thalassobacter</taxon>
    </lineage>
</organism>
<dbReference type="SUPFAM" id="SSF161098">
    <property type="entry name" value="MetI-like"/>
    <property type="match status" value="1"/>
</dbReference>
<evidence type="ECO:0000259" key="8">
    <source>
        <dbReference type="PROSITE" id="PS50928"/>
    </source>
</evidence>
<dbReference type="GO" id="GO:0015871">
    <property type="term" value="P:choline transport"/>
    <property type="evidence" value="ECO:0007669"/>
    <property type="project" value="TreeGrafter"/>
</dbReference>
<name>A0A0N7LTU2_9RHOB</name>
<keyword evidence="6 7" id="KW-0472">Membrane</keyword>
<dbReference type="PROSITE" id="PS50928">
    <property type="entry name" value="ABC_TM1"/>
    <property type="match status" value="1"/>
</dbReference>
<evidence type="ECO:0000256" key="3">
    <source>
        <dbReference type="ARBA" id="ARBA00022475"/>
    </source>
</evidence>
<evidence type="ECO:0000256" key="7">
    <source>
        <dbReference type="RuleBase" id="RU363032"/>
    </source>
</evidence>
<dbReference type="STRING" id="266809.PM03_00215"/>
<feature type="transmembrane region" description="Helical" evidence="7">
    <location>
        <begin position="181"/>
        <end position="205"/>
    </location>
</feature>
<gene>
    <name evidence="9" type="primary">opuAB</name>
    <name evidence="9" type="ORF">THS5294_02962</name>
</gene>
<dbReference type="FunFam" id="1.10.3720.10:FF:000001">
    <property type="entry name" value="Glycine betaine ABC transporter, permease"/>
    <property type="match status" value="1"/>
</dbReference>
<feature type="transmembrane region" description="Helical" evidence="7">
    <location>
        <begin position="125"/>
        <end position="143"/>
    </location>
</feature>
<feature type="transmembrane region" description="Helical" evidence="7">
    <location>
        <begin position="303"/>
        <end position="322"/>
    </location>
</feature>
<dbReference type="eggNOG" id="COG4176">
    <property type="taxonomic scope" value="Bacteria"/>
</dbReference>
<dbReference type="PANTHER" id="PTHR47737:SF1">
    <property type="entry name" value="GLYCINE BETAINE_PROLINE BETAINE TRANSPORT SYSTEM PERMEASE PROTEIN PROW"/>
    <property type="match status" value="1"/>
</dbReference>
<feature type="domain" description="ABC transmembrane type-1" evidence="8">
    <location>
        <begin position="146"/>
        <end position="326"/>
    </location>
</feature>
<feature type="transmembrane region" description="Helical" evidence="7">
    <location>
        <begin position="274"/>
        <end position="297"/>
    </location>
</feature>
<evidence type="ECO:0000313" key="9">
    <source>
        <dbReference type="EMBL" id="CUH61650.1"/>
    </source>
</evidence>
<dbReference type="GO" id="GO:0015226">
    <property type="term" value="F:carnitine transmembrane transporter activity"/>
    <property type="evidence" value="ECO:0007669"/>
    <property type="project" value="TreeGrafter"/>
</dbReference>
<evidence type="ECO:0000256" key="4">
    <source>
        <dbReference type="ARBA" id="ARBA00022692"/>
    </source>
</evidence>
<keyword evidence="5 7" id="KW-1133">Transmembrane helix</keyword>
<feature type="transmembrane region" description="Helical" evidence="7">
    <location>
        <begin position="97"/>
        <end position="118"/>
    </location>
</feature>
<feature type="transmembrane region" description="Helical" evidence="7">
    <location>
        <begin position="211"/>
        <end position="228"/>
    </location>
</feature>
<keyword evidence="4 7" id="KW-0812">Transmembrane</keyword>
<dbReference type="GO" id="GO:0043190">
    <property type="term" value="C:ATP-binding cassette (ABC) transporter complex"/>
    <property type="evidence" value="ECO:0007669"/>
    <property type="project" value="TreeGrafter"/>
</dbReference>
<keyword evidence="3" id="KW-1003">Cell membrane</keyword>
<dbReference type="GO" id="GO:0031460">
    <property type="term" value="P:glycine betaine transport"/>
    <property type="evidence" value="ECO:0007669"/>
    <property type="project" value="TreeGrafter"/>
</dbReference>
<dbReference type="RefSeq" id="WP_058124326.1">
    <property type="nucleotide sequence ID" value="NZ_CP107618.1"/>
</dbReference>
<feature type="transmembrane region" description="Helical" evidence="7">
    <location>
        <begin position="149"/>
        <end position="169"/>
    </location>
</feature>
<dbReference type="InterPro" id="IPR035906">
    <property type="entry name" value="MetI-like_sf"/>
</dbReference>
<dbReference type="AlphaFoldDB" id="A0A0N7LTU2"/>
<accession>A0A0N7LTU2</accession>
<reference evidence="9" key="1">
    <citation type="submission" date="2015-09" db="EMBL/GenBank/DDBJ databases">
        <authorList>
            <consortium name="Swine Surveillance"/>
        </authorList>
    </citation>
    <scope>NUCLEOTIDE SEQUENCE [LARGE SCALE GENOMIC DNA]</scope>
    <source>
        <strain evidence="9">CECT 5294</strain>
    </source>
</reference>
<dbReference type="CDD" id="cd06261">
    <property type="entry name" value="TM_PBP2"/>
    <property type="match status" value="1"/>
</dbReference>
<evidence type="ECO:0000256" key="5">
    <source>
        <dbReference type="ARBA" id="ARBA00022989"/>
    </source>
</evidence>